<feature type="region of interest" description="Disordered" evidence="1">
    <location>
        <begin position="1"/>
        <end position="74"/>
    </location>
</feature>
<reference evidence="2" key="2">
    <citation type="submission" date="2023-05" db="EMBL/GenBank/DDBJ databases">
        <authorList>
            <consortium name="Lawrence Berkeley National Laboratory"/>
            <person name="Steindorff A."/>
            <person name="Hensen N."/>
            <person name="Bonometti L."/>
            <person name="Westerberg I."/>
            <person name="Brannstrom I.O."/>
            <person name="Guillou S."/>
            <person name="Cros-Aarteil S."/>
            <person name="Calhoun S."/>
            <person name="Haridas S."/>
            <person name="Kuo A."/>
            <person name="Mondo S."/>
            <person name="Pangilinan J."/>
            <person name="Riley R."/>
            <person name="Labutti K."/>
            <person name="Andreopoulos B."/>
            <person name="Lipzen A."/>
            <person name="Chen C."/>
            <person name="Yanf M."/>
            <person name="Daum C."/>
            <person name="Ng V."/>
            <person name="Clum A."/>
            <person name="Ohm R."/>
            <person name="Martin F."/>
            <person name="Silar P."/>
            <person name="Natvig D."/>
            <person name="Lalanne C."/>
            <person name="Gautier V."/>
            <person name="Ament-Velasquez S.L."/>
            <person name="Kruys A."/>
            <person name="Hutchinson M.I."/>
            <person name="Powell A.J."/>
            <person name="Barry K."/>
            <person name="Miller A.N."/>
            <person name="Grigoriev I.V."/>
            <person name="Debuchy R."/>
            <person name="Gladieux P."/>
            <person name="Thoren M.H."/>
            <person name="Johannesson H."/>
        </authorList>
    </citation>
    <scope>NUCLEOTIDE SEQUENCE</scope>
    <source>
        <strain evidence="2">CBS 315.58</strain>
    </source>
</reference>
<comment type="caution">
    <text evidence="2">The sequence shown here is derived from an EMBL/GenBank/DDBJ whole genome shotgun (WGS) entry which is preliminary data.</text>
</comment>
<dbReference type="AlphaFoldDB" id="A0AAN7AW59"/>
<sequence length="245" mass="26791">MSNDLRLPFPRLSSPDPNGSDANSSVQVQLDALSNRGRSATGASQNPSRLQSPSRTSGPEPTFEQLSNQSNSQSSQLSIDLILRQPRDDPLLPSEDVLLGLTTGGVQIGQKRPYDSETIDEDEERYAKRDRMTEELELMSPSTEAPTTSFPFSSAPTGIPSISVADFDDIDQLLAARRQQQQQPPLFQSDPQTVVIGNRKTLPIRFLARRLPPHQRADVPGPSGQDDAESDGGDREGDVQESGRR</sequence>
<name>A0AAN7AW59_9PEZI</name>
<protein>
    <submittedName>
        <fullName evidence="2">Uncharacterized protein</fullName>
    </submittedName>
</protein>
<reference evidence="2" key="1">
    <citation type="journal article" date="2023" name="Mol. Phylogenet. Evol.">
        <title>Genome-scale phylogeny and comparative genomics of the fungal order Sordariales.</title>
        <authorList>
            <person name="Hensen N."/>
            <person name="Bonometti L."/>
            <person name="Westerberg I."/>
            <person name="Brannstrom I.O."/>
            <person name="Guillou S."/>
            <person name="Cros-Aarteil S."/>
            <person name="Calhoun S."/>
            <person name="Haridas S."/>
            <person name="Kuo A."/>
            <person name="Mondo S."/>
            <person name="Pangilinan J."/>
            <person name="Riley R."/>
            <person name="LaButti K."/>
            <person name="Andreopoulos B."/>
            <person name="Lipzen A."/>
            <person name="Chen C."/>
            <person name="Yan M."/>
            <person name="Daum C."/>
            <person name="Ng V."/>
            <person name="Clum A."/>
            <person name="Steindorff A."/>
            <person name="Ohm R.A."/>
            <person name="Martin F."/>
            <person name="Silar P."/>
            <person name="Natvig D.O."/>
            <person name="Lalanne C."/>
            <person name="Gautier V."/>
            <person name="Ament-Velasquez S.L."/>
            <person name="Kruys A."/>
            <person name="Hutchinson M.I."/>
            <person name="Powell A.J."/>
            <person name="Barry K."/>
            <person name="Miller A.N."/>
            <person name="Grigoriev I.V."/>
            <person name="Debuchy R."/>
            <person name="Gladieux P."/>
            <person name="Hiltunen Thoren M."/>
            <person name="Johannesson H."/>
        </authorList>
    </citation>
    <scope>NUCLEOTIDE SEQUENCE</scope>
    <source>
        <strain evidence="2">CBS 315.58</strain>
    </source>
</reference>
<feature type="compositionally biased region" description="Basic and acidic residues" evidence="1">
    <location>
        <begin position="232"/>
        <end position="245"/>
    </location>
</feature>
<feature type="compositionally biased region" description="Polar residues" evidence="1">
    <location>
        <begin position="36"/>
        <end position="59"/>
    </location>
</feature>
<organism evidence="2 3">
    <name type="scientific">Triangularia verruculosa</name>
    <dbReference type="NCBI Taxonomy" id="2587418"/>
    <lineage>
        <taxon>Eukaryota</taxon>
        <taxon>Fungi</taxon>
        <taxon>Dikarya</taxon>
        <taxon>Ascomycota</taxon>
        <taxon>Pezizomycotina</taxon>
        <taxon>Sordariomycetes</taxon>
        <taxon>Sordariomycetidae</taxon>
        <taxon>Sordariales</taxon>
        <taxon>Podosporaceae</taxon>
        <taxon>Triangularia</taxon>
    </lineage>
</organism>
<feature type="compositionally biased region" description="Polar residues" evidence="1">
    <location>
        <begin position="15"/>
        <end position="28"/>
    </location>
</feature>
<keyword evidence="3" id="KW-1185">Reference proteome</keyword>
<evidence type="ECO:0000313" key="2">
    <source>
        <dbReference type="EMBL" id="KAK4199675.1"/>
    </source>
</evidence>
<feature type="compositionally biased region" description="Low complexity" evidence="1">
    <location>
        <begin position="65"/>
        <end position="74"/>
    </location>
</feature>
<dbReference type="EMBL" id="MU863929">
    <property type="protein sequence ID" value="KAK4199675.1"/>
    <property type="molecule type" value="Genomic_DNA"/>
</dbReference>
<feature type="region of interest" description="Disordered" evidence="1">
    <location>
        <begin position="206"/>
        <end position="245"/>
    </location>
</feature>
<gene>
    <name evidence="2" type="ORF">QBC40DRAFT_80000</name>
</gene>
<proteinExistence type="predicted"/>
<accession>A0AAN7AW59</accession>
<evidence type="ECO:0000256" key="1">
    <source>
        <dbReference type="SAM" id="MobiDB-lite"/>
    </source>
</evidence>
<evidence type="ECO:0000313" key="3">
    <source>
        <dbReference type="Proteomes" id="UP001303160"/>
    </source>
</evidence>
<dbReference type="Proteomes" id="UP001303160">
    <property type="component" value="Unassembled WGS sequence"/>
</dbReference>